<dbReference type="SUPFAM" id="SSF90112">
    <property type="entry name" value="Neurotransmitter-gated ion-channel transmembrane pore"/>
    <property type="match status" value="1"/>
</dbReference>
<comment type="caution">
    <text evidence="1">The sequence shown here is derived from an EMBL/GenBank/DDBJ whole genome shotgun (WGS) entry which is preliminary data.</text>
</comment>
<name>A0A8K0FYI2_IGNLU</name>
<dbReference type="EMBL" id="VTPC01089971">
    <property type="protein sequence ID" value="KAF2885300.1"/>
    <property type="molecule type" value="Genomic_DNA"/>
</dbReference>
<dbReference type="OrthoDB" id="5975154at2759"/>
<gene>
    <name evidence="1" type="ORF">ILUMI_20866</name>
</gene>
<evidence type="ECO:0000313" key="1">
    <source>
        <dbReference type="EMBL" id="KAF2885300.1"/>
    </source>
</evidence>
<protein>
    <submittedName>
        <fullName evidence="1">Uncharacterized protein</fullName>
    </submittedName>
</protein>
<keyword evidence="2" id="KW-1185">Reference proteome</keyword>
<proteinExistence type="predicted"/>
<accession>A0A8K0FYI2</accession>
<dbReference type="Proteomes" id="UP000801492">
    <property type="component" value="Unassembled WGS sequence"/>
</dbReference>
<dbReference type="InterPro" id="IPR036719">
    <property type="entry name" value="Neuro-gated_channel_TM_sf"/>
</dbReference>
<dbReference type="GO" id="GO:0006811">
    <property type="term" value="P:monoatomic ion transport"/>
    <property type="evidence" value="ECO:0007669"/>
    <property type="project" value="InterPro"/>
</dbReference>
<sequence>MTGSSHRVMVRTCNGLELRDAGLYPDSGDFGEDPSGLFPSASSRDELTPRELEAASLSACRIHGTTPPPTFSANLADDLGTELGPGILEDALCRGGHSWHHCPEVHKAIDGVRFIADHTKREEDSTRVSWIYLRLSREARNLYPFRIVHFLIESNFTFATKRE</sequence>
<organism evidence="1 2">
    <name type="scientific">Ignelater luminosus</name>
    <name type="common">Cucubano</name>
    <name type="synonym">Pyrophorus luminosus</name>
    <dbReference type="NCBI Taxonomy" id="2038154"/>
    <lineage>
        <taxon>Eukaryota</taxon>
        <taxon>Metazoa</taxon>
        <taxon>Ecdysozoa</taxon>
        <taxon>Arthropoda</taxon>
        <taxon>Hexapoda</taxon>
        <taxon>Insecta</taxon>
        <taxon>Pterygota</taxon>
        <taxon>Neoptera</taxon>
        <taxon>Endopterygota</taxon>
        <taxon>Coleoptera</taxon>
        <taxon>Polyphaga</taxon>
        <taxon>Elateriformia</taxon>
        <taxon>Elateroidea</taxon>
        <taxon>Elateridae</taxon>
        <taxon>Agrypninae</taxon>
        <taxon>Pyrophorini</taxon>
        <taxon>Ignelater</taxon>
    </lineage>
</organism>
<dbReference type="GO" id="GO:0016020">
    <property type="term" value="C:membrane"/>
    <property type="evidence" value="ECO:0007669"/>
    <property type="project" value="InterPro"/>
</dbReference>
<evidence type="ECO:0000313" key="2">
    <source>
        <dbReference type="Proteomes" id="UP000801492"/>
    </source>
</evidence>
<reference evidence="1" key="1">
    <citation type="submission" date="2019-08" db="EMBL/GenBank/DDBJ databases">
        <title>The genome of the North American firefly Photinus pyralis.</title>
        <authorList>
            <consortium name="Photinus pyralis genome working group"/>
            <person name="Fallon T.R."/>
            <person name="Sander Lower S.E."/>
            <person name="Weng J.-K."/>
        </authorList>
    </citation>
    <scope>NUCLEOTIDE SEQUENCE</scope>
    <source>
        <strain evidence="1">TRF0915ILg1</strain>
        <tissue evidence="1">Whole body</tissue>
    </source>
</reference>
<dbReference type="AlphaFoldDB" id="A0A8K0FYI2"/>